<reference evidence="1" key="1">
    <citation type="submission" date="2021-02" db="EMBL/GenBank/DDBJ databases">
        <authorList>
            <person name="Dougan E. K."/>
            <person name="Rhodes N."/>
            <person name="Thang M."/>
            <person name="Chan C."/>
        </authorList>
    </citation>
    <scope>NUCLEOTIDE SEQUENCE</scope>
</reference>
<dbReference type="OrthoDB" id="418484at2759"/>
<feature type="non-terminal residue" evidence="1">
    <location>
        <position position="1"/>
    </location>
</feature>
<evidence type="ECO:0000313" key="1">
    <source>
        <dbReference type="EMBL" id="CAE7942705.1"/>
    </source>
</evidence>
<accession>A0A813CCJ8</accession>
<protein>
    <submittedName>
        <fullName evidence="1">CPK2 protein</fullName>
    </submittedName>
</protein>
<evidence type="ECO:0000313" key="2">
    <source>
        <dbReference type="Proteomes" id="UP000601435"/>
    </source>
</evidence>
<dbReference type="AlphaFoldDB" id="A0A813CCJ8"/>
<name>A0A813CCJ8_9DINO</name>
<organism evidence="1 2">
    <name type="scientific">Symbiodinium necroappetens</name>
    <dbReference type="NCBI Taxonomy" id="1628268"/>
    <lineage>
        <taxon>Eukaryota</taxon>
        <taxon>Sar</taxon>
        <taxon>Alveolata</taxon>
        <taxon>Dinophyceae</taxon>
        <taxon>Suessiales</taxon>
        <taxon>Symbiodiniaceae</taxon>
        <taxon>Symbiodinium</taxon>
    </lineage>
</organism>
<gene>
    <name evidence="1" type="primary">CPK2</name>
    <name evidence="1" type="ORF">SNEC2469_LOCUS34765</name>
</gene>
<dbReference type="Proteomes" id="UP000601435">
    <property type="component" value="Unassembled WGS sequence"/>
</dbReference>
<comment type="caution">
    <text evidence="1">The sequence shown here is derived from an EMBL/GenBank/DDBJ whole genome shotgun (WGS) entry which is preliminary data.</text>
</comment>
<sequence length="225" mass="23996">VSLLVKYGTGFFTGRTDQPVDDEEAARLCTTVGKLDHLRCTGSGPSTDFAPAPPVGTFHSVKEDALRRGLGQQPACYGRANKPTDISFTSAAFVCFAAKRLRRAGRRVAESLRGVRPPMPPPSFPPPDHEPAIQRVPSFYSIDTAQGVRESEQEPKPTSLTGRMAGLISGHAADWAALTVAGLAAGTLADPNGREGSSSILRLTVDGFNFERYGSQRLNAEQKAA</sequence>
<keyword evidence="2" id="KW-1185">Reference proteome</keyword>
<dbReference type="EMBL" id="CAJNJA010097497">
    <property type="protein sequence ID" value="CAE7942705.1"/>
    <property type="molecule type" value="Genomic_DNA"/>
</dbReference>
<proteinExistence type="predicted"/>